<gene>
    <name evidence="1" type="ORF">LCGC14_0804490</name>
</gene>
<accession>A0A0F9PT67</accession>
<dbReference type="EMBL" id="LAZR01002185">
    <property type="protein sequence ID" value="KKN33359.1"/>
    <property type="molecule type" value="Genomic_DNA"/>
</dbReference>
<reference evidence="1" key="1">
    <citation type="journal article" date="2015" name="Nature">
        <title>Complex archaea that bridge the gap between prokaryotes and eukaryotes.</title>
        <authorList>
            <person name="Spang A."/>
            <person name="Saw J.H."/>
            <person name="Jorgensen S.L."/>
            <person name="Zaremba-Niedzwiedzka K."/>
            <person name="Martijn J."/>
            <person name="Lind A.E."/>
            <person name="van Eijk R."/>
            <person name="Schleper C."/>
            <person name="Guy L."/>
            <person name="Ettema T.J."/>
        </authorList>
    </citation>
    <scope>NUCLEOTIDE SEQUENCE</scope>
</reference>
<sequence>MIDKFGIGLKDAFATFDRKGVKIFLKSKYGDISIDKSEKYGFDNIITLHVVINPLLILKLWKQI</sequence>
<proteinExistence type="predicted"/>
<evidence type="ECO:0000313" key="1">
    <source>
        <dbReference type="EMBL" id="KKN33359.1"/>
    </source>
</evidence>
<organism evidence="1">
    <name type="scientific">marine sediment metagenome</name>
    <dbReference type="NCBI Taxonomy" id="412755"/>
    <lineage>
        <taxon>unclassified sequences</taxon>
        <taxon>metagenomes</taxon>
        <taxon>ecological metagenomes</taxon>
    </lineage>
</organism>
<name>A0A0F9PT67_9ZZZZ</name>
<comment type="caution">
    <text evidence="1">The sequence shown here is derived from an EMBL/GenBank/DDBJ whole genome shotgun (WGS) entry which is preliminary data.</text>
</comment>
<protein>
    <submittedName>
        <fullName evidence="1">Uncharacterized protein</fullName>
    </submittedName>
</protein>
<dbReference type="AlphaFoldDB" id="A0A0F9PT67"/>